<keyword evidence="5 8" id="KW-0472">Membrane</keyword>
<evidence type="ECO:0000256" key="2">
    <source>
        <dbReference type="ARBA" id="ARBA00022475"/>
    </source>
</evidence>
<evidence type="ECO:0000313" key="10">
    <source>
        <dbReference type="Proteomes" id="UP000494165"/>
    </source>
</evidence>
<keyword evidence="6" id="KW-0675">Receptor</keyword>
<evidence type="ECO:0000313" key="9">
    <source>
        <dbReference type="EMBL" id="CAB3361130.1"/>
    </source>
</evidence>
<organism evidence="9 10">
    <name type="scientific">Cloeon dipterum</name>
    <dbReference type="NCBI Taxonomy" id="197152"/>
    <lineage>
        <taxon>Eukaryota</taxon>
        <taxon>Metazoa</taxon>
        <taxon>Ecdysozoa</taxon>
        <taxon>Arthropoda</taxon>
        <taxon>Hexapoda</taxon>
        <taxon>Insecta</taxon>
        <taxon>Pterygota</taxon>
        <taxon>Palaeoptera</taxon>
        <taxon>Ephemeroptera</taxon>
        <taxon>Pisciforma</taxon>
        <taxon>Baetidae</taxon>
        <taxon>Cloeon</taxon>
    </lineage>
</organism>
<feature type="transmembrane region" description="Helical" evidence="8">
    <location>
        <begin position="183"/>
        <end position="204"/>
    </location>
</feature>
<dbReference type="InterPro" id="IPR052192">
    <property type="entry name" value="Insect_Ionotropic_Sensory_Rcpt"/>
</dbReference>
<keyword evidence="10" id="KW-1185">Reference proteome</keyword>
<keyword evidence="7" id="KW-0325">Glycoprotein</keyword>
<keyword evidence="2" id="KW-1003">Cell membrane</keyword>
<sequence length="418" mass="45830">MSDAPNVTAAAFEADFLSEGFTFEFANELHNERNFPLQVWTYLAQSLRFRLQISLKTKDVIGAVAEGKAAVGFSLVPMEPGIGNSSKIAYFGPLLEKSYQLVVARDEGPQLADLRAVFGLTSWALVGLTAILFWLALMVLVRGAGDEASKRKIADPAEIAITVVGMIAYQGALAMDSSRGGRFVLFLGLIFGLLVFNAFSAGLVSQLAVGRAADPPADKQGLATRNLIVLVSSEDLLENFNRLLAKNSTSTFRVEVSQDWARVCEPRTALMLPSPPVLTRLPCETTTLPEKFFRSWWGLVVSKGPLTDKIRKSIRNARSAGLLDRWRRSTQGEQIQAREPKRSSSTRPAGMAFIAPMVAILASGFYVSSLVLVLEVSFFAIQRMLRGKKVDGTGYERTKKEQSSDGQVMPYLIIVKRK</sequence>
<comment type="caution">
    <text evidence="9">The sequence shown here is derived from an EMBL/GenBank/DDBJ whole genome shotgun (WGS) entry which is preliminary data.</text>
</comment>
<gene>
    <name evidence="9" type="ORF">CLODIP_2_CD11361</name>
</gene>
<evidence type="ECO:0000256" key="1">
    <source>
        <dbReference type="ARBA" id="ARBA00004651"/>
    </source>
</evidence>
<dbReference type="PANTHER" id="PTHR42643">
    <property type="entry name" value="IONOTROPIC RECEPTOR 20A-RELATED"/>
    <property type="match status" value="1"/>
</dbReference>
<keyword evidence="3 8" id="KW-0812">Transmembrane</keyword>
<dbReference type="Gene3D" id="1.10.287.70">
    <property type="match status" value="1"/>
</dbReference>
<feature type="transmembrane region" description="Helical" evidence="8">
    <location>
        <begin position="351"/>
        <end position="381"/>
    </location>
</feature>
<evidence type="ECO:0000256" key="7">
    <source>
        <dbReference type="ARBA" id="ARBA00023180"/>
    </source>
</evidence>
<proteinExistence type="predicted"/>
<dbReference type="EMBL" id="CADEPI010000005">
    <property type="protein sequence ID" value="CAB3361130.1"/>
    <property type="molecule type" value="Genomic_DNA"/>
</dbReference>
<comment type="subcellular location">
    <subcellularLocation>
        <location evidence="1">Cell membrane</location>
        <topology evidence="1">Multi-pass membrane protein</topology>
    </subcellularLocation>
</comment>
<evidence type="ECO:0000256" key="4">
    <source>
        <dbReference type="ARBA" id="ARBA00022989"/>
    </source>
</evidence>
<reference evidence="9 10" key="1">
    <citation type="submission" date="2020-04" db="EMBL/GenBank/DDBJ databases">
        <authorList>
            <person name="Alioto T."/>
            <person name="Alioto T."/>
            <person name="Gomez Garrido J."/>
        </authorList>
    </citation>
    <scope>NUCLEOTIDE SEQUENCE [LARGE SCALE GENOMIC DNA]</scope>
</reference>
<name>A0A8S1BZK7_9INSE</name>
<dbReference type="SUPFAM" id="SSF53850">
    <property type="entry name" value="Periplasmic binding protein-like II"/>
    <property type="match status" value="1"/>
</dbReference>
<protein>
    <recommendedName>
        <fullName evidence="11">Ionotropic glutamate receptor C-terminal domain-containing protein</fullName>
    </recommendedName>
</protein>
<keyword evidence="4 8" id="KW-1133">Transmembrane helix</keyword>
<evidence type="ECO:0008006" key="11">
    <source>
        <dbReference type="Google" id="ProtNLM"/>
    </source>
</evidence>
<dbReference type="Proteomes" id="UP000494165">
    <property type="component" value="Unassembled WGS sequence"/>
</dbReference>
<accession>A0A8S1BZK7</accession>
<evidence type="ECO:0000256" key="8">
    <source>
        <dbReference type="SAM" id="Phobius"/>
    </source>
</evidence>
<evidence type="ECO:0000256" key="3">
    <source>
        <dbReference type="ARBA" id="ARBA00022692"/>
    </source>
</evidence>
<evidence type="ECO:0000256" key="5">
    <source>
        <dbReference type="ARBA" id="ARBA00023136"/>
    </source>
</evidence>
<feature type="transmembrane region" description="Helical" evidence="8">
    <location>
        <begin position="120"/>
        <end position="141"/>
    </location>
</feature>
<dbReference type="AlphaFoldDB" id="A0A8S1BZK7"/>
<dbReference type="GO" id="GO:0005886">
    <property type="term" value="C:plasma membrane"/>
    <property type="evidence" value="ECO:0007669"/>
    <property type="project" value="UniProtKB-SubCell"/>
</dbReference>
<dbReference type="PANTHER" id="PTHR42643:SF24">
    <property type="entry name" value="IONOTROPIC RECEPTOR 60A"/>
    <property type="match status" value="1"/>
</dbReference>
<evidence type="ECO:0000256" key="6">
    <source>
        <dbReference type="ARBA" id="ARBA00023170"/>
    </source>
</evidence>